<evidence type="ECO:0000313" key="2">
    <source>
        <dbReference type="EMBL" id="THG33957.1"/>
    </source>
</evidence>
<comment type="caution">
    <text evidence="2">The sequence shown here is derived from an EMBL/GenBank/DDBJ whole genome shotgun (WGS) entry which is preliminary data.</text>
</comment>
<keyword evidence="1" id="KW-1133">Transmembrane helix</keyword>
<evidence type="ECO:0000313" key="3">
    <source>
        <dbReference type="Proteomes" id="UP000307380"/>
    </source>
</evidence>
<dbReference type="EMBL" id="SSSN01000007">
    <property type="protein sequence ID" value="THG33957.1"/>
    <property type="molecule type" value="Genomic_DNA"/>
</dbReference>
<keyword evidence="1" id="KW-0812">Transmembrane</keyword>
<feature type="transmembrane region" description="Helical" evidence="1">
    <location>
        <begin position="12"/>
        <end position="36"/>
    </location>
</feature>
<name>A0A4V3WTZ6_9MICO</name>
<protein>
    <recommendedName>
        <fullName evidence="4">ABC transporter ATP-binding protein</fullName>
    </recommendedName>
</protein>
<keyword evidence="1" id="KW-0472">Membrane</keyword>
<evidence type="ECO:0000256" key="1">
    <source>
        <dbReference type="SAM" id="Phobius"/>
    </source>
</evidence>
<keyword evidence="3" id="KW-1185">Reference proteome</keyword>
<accession>A0A4V3WTZ6</accession>
<dbReference type="Proteomes" id="UP000307380">
    <property type="component" value="Unassembled WGS sequence"/>
</dbReference>
<feature type="transmembrane region" description="Helical" evidence="1">
    <location>
        <begin position="42"/>
        <end position="64"/>
    </location>
</feature>
<dbReference type="RefSeq" id="WP_136424595.1">
    <property type="nucleotide sequence ID" value="NZ_SSSN01000007.1"/>
</dbReference>
<gene>
    <name evidence="2" type="ORF">E6C70_11045</name>
</gene>
<sequence>MSQTPPPSRRDLLRPIEMLGGAAIGSIFVGLIVLMVTREIQLAAIAFGVVFIVVLVALAMFALAMKPDAAEFEEIAEEDREGH</sequence>
<organism evidence="2 3">
    <name type="scientific">Orlajensenia flava</name>
    <dbReference type="NCBI Taxonomy" id="2565934"/>
    <lineage>
        <taxon>Bacteria</taxon>
        <taxon>Bacillati</taxon>
        <taxon>Actinomycetota</taxon>
        <taxon>Actinomycetes</taxon>
        <taxon>Micrococcales</taxon>
        <taxon>Microbacteriaceae</taxon>
        <taxon>Orlajensenia</taxon>
    </lineage>
</organism>
<dbReference type="AlphaFoldDB" id="A0A4V3WTZ6"/>
<dbReference type="OrthoDB" id="5081451at2"/>
<reference evidence="2 3" key="1">
    <citation type="submission" date="2019-04" db="EMBL/GenBank/DDBJ databases">
        <authorList>
            <person name="Jiang L."/>
        </authorList>
    </citation>
    <scope>NUCLEOTIDE SEQUENCE [LARGE SCALE GENOMIC DNA]</scope>
    <source>
        <strain evidence="2 3">YIM 131861</strain>
    </source>
</reference>
<evidence type="ECO:0008006" key="4">
    <source>
        <dbReference type="Google" id="ProtNLM"/>
    </source>
</evidence>
<proteinExistence type="predicted"/>